<gene>
    <name evidence="12" type="ORF">FGG08_002703</name>
</gene>
<protein>
    <recommendedName>
        <fullName evidence="3 9">Mediator of RNA polymerase II transcription subunit 14</fullName>
    </recommendedName>
    <alternativeName>
        <fullName evidence="8 9">Mediator complex subunit 14</fullName>
    </alternativeName>
</protein>
<evidence type="ECO:0000256" key="7">
    <source>
        <dbReference type="ARBA" id="ARBA00023242"/>
    </source>
</evidence>
<evidence type="ECO:0000256" key="1">
    <source>
        <dbReference type="ARBA" id="ARBA00004123"/>
    </source>
</evidence>
<evidence type="ECO:0000256" key="3">
    <source>
        <dbReference type="ARBA" id="ARBA00019619"/>
    </source>
</evidence>
<reference evidence="12" key="1">
    <citation type="submission" date="2021-03" db="EMBL/GenBank/DDBJ databases">
        <title>Comparative genomics and phylogenomic investigation of the class Geoglossomycetes provide insights into ecological specialization and systematics.</title>
        <authorList>
            <person name="Melie T."/>
            <person name="Pirro S."/>
            <person name="Miller A.N."/>
            <person name="Quandt A."/>
        </authorList>
    </citation>
    <scope>NUCLEOTIDE SEQUENCE</scope>
    <source>
        <strain evidence="12">GBOQ0MN5Z8</strain>
    </source>
</reference>
<dbReference type="AlphaFoldDB" id="A0A9P8L5D2"/>
<sequence length="1188" mass="132842">MGHIYPTGDVKIESEERLQGVGEDGAAAGRNGVKTEERETKEEGLAEEVMPGIRMDNGGAGGDRIVVVKQEVLSFAEDISPMSPAKKVKIISEDDQKMHVFDSSVNTRDGLLPNGQHQNGDIATAPYNEVPPEIEHITQGYQPIGKLITRLAQETWKNLLEVIDAMSEMTVGQHQLNSTSSPTYLNNHINSNGANSSPVNIQKKMKLLNFAKHRRDQFIKVLVLTQWSRQAADVGKVIDLKVWLDGQARLYNDAGYWLGELKRNLSAAKVPNPDLKTALEVLSTGKASWLPDLGYILPEPLTPRQMLKELREINTLLHLRLNIHEHENLPPHFKTYTIASGRATFVVPEEFEVDVSIADEDPSSQLYFIDFRLLFSPSLSEIPVGKLRDEIEGKANDVLKKEGLAGCYNFLHDLVLTNKINVLRQQAKEMARGKWSETIRLETVRRSLVLQYWLRKPGGKSWVEIGLMSGKSRAKDGVLREDGPSRIGLRWFRDGKEVKNPPIVLQLGNLSMESILKHVIALHIKHILTSIRDKLIELPLYARQNLSLSLSTSTTEPVDSSLKAELTPSRSLVAAIEPIAGRFALQPPSPLFASFEAALIALNDPALDAHRRIAGLRCLVAQEEIESRARCSGWEPLKTFIPRSDDLKRIFPTREPPRLSLFRRKTWSSRWLVGVSIGMGGEEWWVIELYDVSCLPSGFRPSTHTTYSLESSISYTFGEYFRVPIASSNGKATNPSYEFFSRLEKAAAGIISFFVNSRYLSQKRIHHTLRASNAPSPFDSGVRVPLFFVRFSSLIRQNIANKKTPWALDVLKVTYQGLDSDGKVVIIVEAQMQKDKAIPQIKLVRETIDKDVAFNPHWGLFALRTRAEVGEPVMQNIVERLKRIERLIQFVGVVQRSNLPCERVSLGRIVFSYSSSPPLKADVGFVGDRPMTIDLDAGNPHLRIKDYLVDLLNSEGTSTYKDFEGGAVVNGGGGAGGGAERSGFYLVTKIMHLSLPLLLAIGEIESQHVIGEMYVLHRSADWLQISYRAPTTCKVEIKLRQRRDEYRWFVSLNKSQYPTTGAPAEENEKTRAVTVRFNQLFLDSGEGWMGLKTGISASRDGVAEVVRKIDDLMWKIGGGEGGRKAPEQIRAETTEAIEKRAEKKELVHKEKVEKVEKEKREGGKDAETKTAGSKDGQQTKHSVVVLDE</sequence>
<keyword evidence="5 9" id="KW-0010">Activator</keyword>
<evidence type="ECO:0000256" key="8">
    <source>
        <dbReference type="ARBA" id="ARBA00032007"/>
    </source>
</evidence>
<dbReference type="InterPro" id="IPR013947">
    <property type="entry name" value="Mediator_Med14"/>
</dbReference>
<evidence type="ECO:0000313" key="13">
    <source>
        <dbReference type="Proteomes" id="UP000698800"/>
    </source>
</evidence>
<dbReference type="Proteomes" id="UP000698800">
    <property type="component" value="Unassembled WGS sequence"/>
</dbReference>
<dbReference type="GO" id="GO:0006357">
    <property type="term" value="P:regulation of transcription by RNA polymerase II"/>
    <property type="evidence" value="ECO:0007669"/>
    <property type="project" value="InterPro"/>
</dbReference>
<comment type="similarity">
    <text evidence="2 9">Belongs to the Mediator complex subunit 14 family.</text>
</comment>
<evidence type="ECO:0000256" key="6">
    <source>
        <dbReference type="ARBA" id="ARBA00023163"/>
    </source>
</evidence>
<dbReference type="PANTHER" id="PTHR12809:SF2">
    <property type="entry name" value="MEDIATOR OF RNA POLYMERASE II TRANSCRIPTION SUBUNIT 14"/>
    <property type="match status" value="1"/>
</dbReference>
<dbReference type="InterPro" id="IPR055122">
    <property type="entry name" value="Med14_N"/>
</dbReference>
<accession>A0A9P8L5D2</accession>
<keyword evidence="6 9" id="KW-0804">Transcription</keyword>
<comment type="subcellular location">
    <subcellularLocation>
        <location evidence="1 9">Nucleus</location>
    </subcellularLocation>
</comment>
<comment type="subunit">
    <text evidence="9">Component of the Mediator complex.</text>
</comment>
<feature type="compositionally biased region" description="Basic and acidic residues" evidence="10">
    <location>
        <begin position="33"/>
        <end position="44"/>
    </location>
</feature>
<evidence type="ECO:0000313" key="12">
    <source>
        <dbReference type="EMBL" id="KAH0542934.1"/>
    </source>
</evidence>
<dbReference type="Pfam" id="PF08638">
    <property type="entry name" value="Med14"/>
    <property type="match status" value="1"/>
</dbReference>
<dbReference type="GO" id="GO:0070847">
    <property type="term" value="C:core mediator complex"/>
    <property type="evidence" value="ECO:0007669"/>
    <property type="project" value="TreeGrafter"/>
</dbReference>
<evidence type="ECO:0000256" key="9">
    <source>
        <dbReference type="RuleBase" id="RU365082"/>
    </source>
</evidence>
<feature type="region of interest" description="Disordered" evidence="10">
    <location>
        <begin position="1"/>
        <end position="45"/>
    </location>
</feature>
<dbReference type="GO" id="GO:0016592">
    <property type="term" value="C:mediator complex"/>
    <property type="evidence" value="ECO:0007669"/>
    <property type="project" value="UniProtKB-UniRule"/>
</dbReference>
<dbReference type="EMBL" id="JAGHQL010000043">
    <property type="protein sequence ID" value="KAH0542934.1"/>
    <property type="molecule type" value="Genomic_DNA"/>
</dbReference>
<feature type="region of interest" description="Disordered" evidence="10">
    <location>
        <begin position="1140"/>
        <end position="1188"/>
    </location>
</feature>
<keyword evidence="13" id="KW-1185">Reference proteome</keyword>
<dbReference type="Pfam" id="PF26204">
    <property type="entry name" value="Med14_fung"/>
    <property type="match status" value="1"/>
</dbReference>
<dbReference type="OrthoDB" id="205099at2759"/>
<proteinExistence type="inferred from homology"/>
<organism evidence="12 13">
    <name type="scientific">Glutinoglossum americanum</name>
    <dbReference type="NCBI Taxonomy" id="1670608"/>
    <lineage>
        <taxon>Eukaryota</taxon>
        <taxon>Fungi</taxon>
        <taxon>Dikarya</taxon>
        <taxon>Ascomycota</taxon>
        <taxon>Pezizomycotina</taxon>
        <taxon>Geoglossomycetes</taxon>
        <taxon>Geoglossales</taxon>
        <taxon>Geoglossaceae</taxon>
        <taxon>Glutinoglossum</taxon>
    </lineage>
</organism>
<evidence type="ECO:0000256" key="10">
    <source>
        <dbReference type="SAM" id="MobiDB-lite"/>
    </source>
</evidence>
<feature type="domain" description="Mediator complex subunit MED14 N-terminal" evidence="11">
    <location>
        <begin position="142"/>
        <end position="359"/>
    </location>
</feature>
<keyword evidence="4 9" id="KW-0805">Transcription regulation</keyword>
<feature type="compositionally biased region" description="Basic and acidic residues" evidence="10">
    <location>
        <begin position="1140"/>
        <end position="1168"/>
    </location>
</feature>
<comment type="function">
    <text evidence="9">Component of the Mediator complex, a coactivator involved in the regulated transcription of nearly all RNA polymerase II-dependent genes. Mediator functions as a bridge to convey information from gene-specific regulatory proteins to the basal RNA polymerase II transcription machinery. Mediator is recruited to promoters by direct interactions with regulatory proteins and serves as a scaffold for the assembly of a functional preinitiation complex with RNA polymerase II and the general transcription factors.</text>
</comment>
<evidence type="ECO:0000259" key="11">
    <source>
        <dbReference type="Pfam" id="PF08638"/>
    </source>
</evidence>
<keyword evidence="7 9" id="KW-0539">Nucleus</keyword>
<dbReference type="GO" id="GO:0003712">
    <property type="term" value="F:transcription coregulator activity"/>
    <property type="evidence" value="ECO:0007669"/>
    <property type="project" value="UniProtKB-UniRule"/>
</dbReference>
<evidence type="ECO:0000256" key="2">
    <source>
        <dbReference type="ARBA" id="ARBA00007813"/>
    </source>
</evidence>
<evidence type="ECO:0000256" key="5">
    <source>
        <dbReference type="ARBA" id="ARBA00023159"/>
    </source>
</evidence>
<evidence type="ECO:0000256" key="4">
    <source>
        <dbReference type="ARBA" id="ARBA00023015"/>
    </source>
</evidence>
<comment type="caution">
    <text evidence="12">The sequence shown here is derived from an EMBL/GenBank/DDBJ whole genome shotgun (WGS) entry which is preliminary data.</text>
</comment>
<dbReference type="PANTHER" id="PTHR12809">
    <property type="entry name" value="MEDIATOR COMPLEX SUBUNIT"/>
    <property type="match status" value="1"/>
</dbReference>
<name>A0A9P8L5D2_9PEZI</name>